<dbReference type="PROSITE" id="PS00868">
    <property type="entry name" value="CYS_MET_METAB_PP"/>
    <property type="match status" value="1"/>
</dbReference>
<dbReference type="PANTHER" id="PTHR11808">
    <property type="entry name" value="TRANS-SULFURATION ENZYME FAMILY MEMBER"/>
    <property type="match status" value="1"/>
</dbReference>
<feature type="compositionally biased region" description="Polar residues" evidence="5">
    <location>
        <begin position="14"/>
        <end position="27"/>
    </location>
</feature>
<evidence type="ECO:0000256" key="1">
    <source>
        <dbReference type="ARBA" id="ARBA00001933"/>
    </source>
</evidence>
<keyword evidence="2 3" id="KW-0663">Pyridoxal phosphate</keyword>
<dbReference type="Pfam" id="PF01053">
    <property type="entry name" value="Cys_Met_Meta_PP"/>
    <property type="match status" value="1"/>
</dbReference>
<dbReference type="GO" id="GO:0030170">
    <property type="term" value="F:pyridoxal phosphate binding"/>
    <property type="evidence" value="ECO:0007669"/>
    <property type="project" value="InterPro"/>
</dbReference>
<evidence type="ECO:0000256" key="4">
    <source>
        <dbReference type="RuleBase" id="RU362118"/>
    </source>
</evidence>
<dbReference type="GO" id="GO:0009086">
    <property type="term" value="P:methionine biosynthetic process"/>
    <property type="evidence" value="ECO:0007669"/>
    <property type="project" value="UniProtKB-ARBA"/>
</dbReference>
<dbReference type="PANTHER" id="PTHR11808:SF80">
    <property type="entry name" value="CYSTATHIONINE GAMMA-LYASE"/>
    <property type="match status" value="1"/>
</dbReference>
<dbReference type="Gene3D" id="3.90.1150.10">
    <property type="entry name" value="Aspartate Aminotransferase, domain 1"/>
    <property type="match status" value="1"/>
</dbReference>
<keyword evidence="7" id="KW-1185">Reference proteome</keyword>
<gene>
    <name evidence="6" type="ORF">JJB09_25985</name>
</gene>
<evidence type="ECO:0000313" key="7">
    <source>
        <dbReference type="Proteomes" id="UP000633219"/>
    </source>
</evidence>
<comment type="similarity">
    <text evidence="4">Belongs to the trans-sulfuration enzymes family.</text>
</comment>
<protein>
    <submittedName>
        <fullName evidence="6">Aminotransferase class I/II-fold pyridoxal phosphate-dependent enzyme</fullName>
    </submittedName>
</protein>
<dbReference type="FunFam" id="3.90.1150.10:FF:000033">
    <property type="entry name" value="Cystathionine gamma-synthase"/>
    <property type="match status" value="1"/>
</dbReference>
<keyword evidence="6" id="KW-0808">Transferase</keyword>
<dbReference type="Gene3D" id="3.40.640.10">
    <property type="entry name" value="Type I PLP-dependent aspartate aminotransferase-like (Major domain)"/>
    <property type="match status" value="1"/>
</dbReference>
<comment type="cofactor">
    <cofactor evidence="1 4">
        <name>pyridoxal 5'-phosphate</name>
        <dbReference type="ChEBI" id="CHEBI:597326"/>
    </cofactor>
</comment>
<evidence type="ECO:0000256" key="2">
    <source>
        <dbReference type="ARBA" id="ARBA00022898"/>
    </source>
</evidence>
<evidence type="ECO:0000256" key="3">
    <source>
        <dbReference type="PIRSR" id="PIRSR001434-2"/>
    </source>
</evidence>
<name>A0A936YWU0_9HYPH</name>
<dbReference type="FunFam" id="3.40.640.10:FF:000046">
    <property type="entry name" value="Cystathionine gamma-lyase"/>
    <property type="match status" value="1"/>
</dbReference>
<dbReference type="InterPro" id="IPR015424">
    <property type="entry name" value="PyrdxlP-dep_Trfase"/>
</dbReference>
<proteinExistence type="inferred from homology"/>
<dbReference type="Proteomes" id="UP000633219">
    <property type="component" value="Unassembled WGS sequence"/>
</dbReference>
<dbReference type="GO" id="GO:0008483">
    <property type="term" value="F:transaminase activity"/>
    <property type="evidence" value="ECO:0007669"/>
    <property type="project" value="UniProtKB-KW"/>
</dbReference>
<dbReference type="InterPro" id="IPR015422">
    <property type="entry name" value="PyrdxlP-dep_Trfase_small"/>
</dbReference>
<sequence length="422" mass="45528">MRDTSPGPDRQKNRLTGVSSIVTSSRDTPLHSHVPPIFQTSTFSFPSTDAALRAFGGEDNESFVYSRGRNPNAEDLARKLSWLEARDLMAETGADSVDTVAAGRIFSSGMGAISALLSSQLSMGDVVLSQASLYGGTFSFMKEICPRMGVEVRFVSSFLPEDWVRALEMHPKAKLVYIETPSNPTMEIHDIRALADIAHAAGARLAVDNTFATPYLQQPLSLGADYVVHSLTKFISGHGATIGGAVISRRPEEVSLYSHFWKHAIELGASPSPFDCWLTDMGLKTLELRMMRHSANALAIAQLLDGHPKVDSVSYPGLAAHPQHDLARAQMRGGFGGLLTFELKDGLAGSKRFMDSLSIPSIAISLGSVDSLVQCPALMTHSNMSREDQRAAGISDGQIRLSVGIESIEDLATDILQALDRA</sequence>
<comment type="caution">
    <text evidence="6">The sequence shown here is derived from an EMBL/GenBank/DDBJ whole genome shotgun (WGS) entry which is preliminary data.</text>
</comment>
<evidence type="ECO:0000313" key="6">
    <source>
        <dbReference type="EMBL" id="MBL0375462.1"/>
    </source>
</evidence>
<dbReference type="PIRSF" id="PIRSF001434">
    <property type="entry name" value="CGS"/>
    <property type="match status" value="1"/>
</dbReference>
<dbReference type="InterPro" id="IPR054542">
    <property type="entry name" value="Cys_met_metab_PP"/>
</dbReference>
<keyword evidence="6" id="KW-0032">Aminotransferase</keyword>
<accession>A0A936YWU0</accession>
<dbReference type="GO" id="GO:0019346">
    <property type="term" value="P:transsulfuration"/>
    <property type="evidence" value="ECO:0007669"/>
    <property type="project" value="InterPro"/>
</dbReference>
<dbReference type="CDD" id="cd00614">
    <property type="entry name" value="CGS_like"/>
    <property type="match status" value="1"/>
</dbReference>
<feature type="region of interest" description="Disordered" evidence="5">
    <location>
        <begin position="1"/>
        <end position="32"/>
    </location>
</feature>
<dbReference type="InterPro" id="IPR000277">
    <property type="entry name" value="Cys/Met-Metab_PyrdxlP-dep_enz"/>
</dbReference>
<organism evidence="6 7">
    <name type="scientific">Rhizobium setariae</name>
    <dbReference type="NCBI Taxonomy" id="2801340"/>
    <lineage>
        <taxon>Bacteria</taxon>
        <taxon>Pseudomonadati</taxon>
        <taxon>Pseudomonadota</taxon>
        <taxon>Alphaproteobacteria</taxon>
        <taxon>Hyphomicrobiales</taxon>
        <taxon>Rhizobiaceae</taxon>
        <taxon>Rhizobium/Agrobacterium group</taxon>
        <taxon>Rhizobium</taxon>
    </lineage>
</organism>
<dbReference type="RefSeq" id="WP_201664006.1">
    <property type="nucleotide sequence ID" value="NZ_JAEQNC010000025.1"/>
</dbReference>
<evidence type="ECO:0000256" key="5">
    <source>
        <dbReference type="SAM" id="MobiDB-lite"/>
    </source>
</evidence>
<dbReference type="InterPro" id="IPR015421">
    <property type="entry name" value="PyrdxlP-dep_Trfase_major"/>
</dbReference>
<dbReference type="EMBL" id="JAEQNC010000025">
    <property type="protein sequence ID" value="MBL0375462.1"/>
    <property type="molecule type" value="Genomic_DNA"/>
</dbReference>
<dbReference type="AlphaFoldDB" id="A0A936YWU0"/>
<dbReference type="SUPFAM" id="SSF53383">
    <property type="entry name" value="PLP-dependent transferases"/>
    <property type="match status" value="1"/>
</dbReference>
<dbReference type="GO" id="GO:0005737">
    <property type="term" value="C:cytoplasm"/>
    <property type="evidence" value="ECO:0007669"/>
    <property type="project" value="TreeGrafter"/>
</dbReference>
<feature type="modified residue" description="N6-(pyridoxal phosphate)lysine" evidence="3">
    <location>
        <position position="233"/>
    </location>
</feature>
<dbReference type="GO" id="GO:0016846">
    <property type="term" value="F:carbon-sulfur lyase activity"/>
    <property type="evidence" value="ECO:0007669"/>
    <property type="project" value="TreeGrafter"/>
</dbReference>
<reference evidence="6" key="1">
    <citation type="submission" date="2021-01" db="EMBL/GenBank/DDBJ databases">
        <title>Rhizobium sp. strain KVB221 16S ribosomal RNA gene Genome sequencing and assembly.</title>
        <authorList>
            <person name="Kang M."/>
        </authorList>
    </citation>
    <scope>NUCLEOTIDE SEQUENCE</scope>
    <source>
        <strain evidence="6">KVB221</strain>
    </source>
</reference>